<evidence type="ECO:0000313" key="2">
    <source>
        <dbReference type="Proteomes" id="UP000189733"/>
    </source>
</evidence>
<dbReference type="Proteomes" id="UP000189733">
    <property type="component" value="Unassembled WGS sequence"/>
</dbReference>
<evidence type="ECO:0000313" key="1">
    <source>
        <dbReference type="EMBL" id="SKA69291.1"/>
    </source>
</evidence>
<protein>
    <submittedName>
        <fullName evidence="1">Uncharacterized protein</fullName>
    </submittedName>
</protein>
<proteinExistence type="predicted"/>
<organism evidence="1 2">
    <name type="scientific">Desulfobaculum bizertense DSM 18034</name>
    <dbReference type="NCBI Taxonomy" id="1121442"/>
    <lineage>
        <taxon>Bacteria</taxon>
        <taxon>Pseudomonadati</taxon>
        <taxon>Thermodesulfobacteriota</taxon>
        <taxon>Desulfovibrionia</taxon>
        <taxon>Desulfovibrionales</taxon>
        <taxon>Desulfovibrionaceae</taxon>
        <taxon>Desulfobaculum</taxon>
    </lineage>
</organism>
<name>A0A1T4VXR7_9BACT</name>
<dbReference type="RefSeq" id="WP_078684393.1">
    <property type="nucleotide sequence ID" value="NZ_FUYA01000003.1"/>
</dbReference>
<gene>
    <name evidence="1" type="ORF">SAMN02745702_01092</name>
</gene>
<dbReference type="EMBL" id="FUYA01000003">
    <property type="protein sequence ID" value="SKA69291.1"/>
    <property type="molecule type" value="Genomic_DNA"/>
</dbReference>
<accession>A0A1T4VXR7</accession>
<keyword evidence="2" id="KW-1185">Reference proteome</keyword>
<sequence length="60" mass="6817">MMLPEEDAKTKICPFLKTSDDKFRFCKGAECMMWRYRYADRKGEQDSGYCGLAGKPAGAI</sequence>
<dbReference type="OrthoDB" id="5459581at2"/>
<dbReference type="AlphaFoldDB" id="A0A1T4VXR7"/>
<reference evidence="1 2" key="1">
    <citation type="submission" date="2017-02" db="EMBL/GenBank/DDBJ databases">
        <authorList>
            <person name="Peterson S.W."/>
        </authorList>
    </citation>
    <scope>NUCLEOTIDE SEQUENCE [LARGE SCALE GENOMIC DNA]</scope>
    <source>
        <strain evidence="1 2">DSM 18034</strain>
    </source>
</reference>